<dbReference type="InterPro" id="IPR020846">
    <property type="entry name" value="MFS_dom"/>
</dbReference>
<name>A0ABV3GHJ6_MICGL</name>
<keyword evidence="6 7" id="KW-0472">Membrane</keyword>
<dbReference type="PROSITE" id="PS50850">
    <property type="entry name" value="MFS"/>
    <property type="match status" value="1"/>
</dbReference>
<feature type="transmembrane region" description="Helical" evidence="7">
    <location>
        <begin position="158"/>
        <end position="179"/>
    </location>
</feature>
<keyword evidence="3" id="KW-1003">Cell membrane</keyword>
<feature type="transmembrane region" description="Helical" evidence="7">
    <location>
        <begin position="268"/>
        <end position="291"/>
    </location>
</feature>
<dbReference type="InterPro" id="IPR050171">
    <property type="entry name" value="MFS_Transporters"/>
</dbReference>
<reference evidence="9 10" key="1">
    <citation type="submission" date="2024-06" db="EMBL/GenBank/DDBJ databases">
        <title>The Natural Products Discovery Center: Release of the First 8490 Sequenced Strains for Exploring Actinobacteria Biosynthetic Diversity.</title>
        <authorList>
            <person name="Kalkreuter E."/>
            <person name="Kautsar S.A."/>
            <person name="Yang D."/>
            <person name="Bader C.D."/>
            <person name="Teijaro C.N."/>
            <person name="Fluegel L."/>
            <person name="Davis C.M."/>
            <person name="Simpson J.R."/>
            <person name="Lauterbach L."/>
            <person name="Steele A.D."/>
            <person name="Gui C."/>
            <person name="Meng S."/>
            <person name="Li G."/>
            <person name="Viehrig K."/>
            <person name="Ye F."/>
            <person name="Su P."/>
            <person name="Kiefer A.F."/>
            <person name="Nichols A."/>
            <person name="Cepeda A.J."/>
            <person name="Yan W."/>
            <person name="Fan B."/>
            <person name="Jiang Y."/>
            <person name="Adhikari A."/>
            <person name="Zheng C.-J."/>
            <person name="Schuster L."/>
            <person name="Cowan T.M."/>
            <person name="Smanski M.J."/>
            <person name="Chevrette M.G."/>
            <person name="De Carvalho L.P.S."/>
            <person name="Shen B."/>
        </authorList>
    </citation>
    <scope>NUCLEOTIDE SEQUENCE [LARGE SCALE GENOMIC DNA]</scope>
    <source>
        <strain evidence="9 10">NPDC050100</strain>
    </source>
</reference>
<dbReference type="InterPro" id="IPR036259">
    <property type="entry name" value="MFS_trans_sf"/>
</dbReference>
<feature type="transmembrane region" description="Helical" evidence="7">
    <location>
        <begin position="25"/>
        <end position="42"/>
    </location>
</feature>
<dbReference type="InterPro" id="IPR011701">
    <property type="entry name" value="MFS"/>
</dbReference>
<dbReference type="Proteomes" id="UP001551675">
    <property type="component" value="Unassembled WGS sequence"/>
</dbReference>
<comment type="caution">
    <text evidence="9">The sequence shown here is derived from an EMBL/GenBank/DDBJ whole genome shotgun (WGS) entry which is preliminary data.</text>
</comment>
<dbReference type="EMBL" id="JBFALK010000011">
    <property type="protein sequence ID" value="MEV0971134.1"/>
    <property type="molecule type" value="Genomic_DNA"/>
</dbReference>
<dbReference type="Gene3D" id="1.20.1250.20">
    <property type="entry name" value="MFS general substrate transporter like domains"/>
    <property type="match status" value="1"/>
</dbReference>
<dbReference type="SUPFAM" id="SSF103473">
    <property type="entry name" value="MFS general substrate transporter"/>
    <property type="match status" value="1"/>
</dbReference>
<dbReference type="PROSITE" id="PS00216">
    <property type="entry name" value="SUGAR_TRANSPORT_1"/>
    <property type="match status" value="1"/>
</dbReference>
<organism evidence="9 10">
    <name type="scientific">Microtetraspora glauca</name>
    <dbReference type="NCBI Taxonomy" id="1996"/>
    <lineage>
        <taxon>Bacteria</taxon>
        <taxon>Bacillati</taxon>
        <taxon>Actinomycetota</taxon>
        <taxon>Actinomycetes</taxon>
        <taxon>Streptosporangiales</taxon>
        <taxon>Streptosporangiaceae</taxon>
        <taxon>Microtetraspora</taxon>
    </lineage>
</organism>
<dbReference type="RefSeq" id="WP_358135116.1">
    <property type="nucleotide sequence ID" value="NZ_JBFALK010000011.1"/>
</dbReference>
<evidence type="ECO:0000313" key="9">
    <source>
        <dbReference type="EMBL" id="MEV0971134.1"/>
    </source>
</evidence>
<feature type="transmembrane region" description="Helical" evidence="7">
    <location>
        <begin position="235"/>
        <end position="256"/>
    </location>
</feature>
<dbReference type="PROSITE" id="PS51257">
    <property type="entry name" value="PROKAR_LIPOPROTEIN"/>
    <property type="match status" value="1"/>
</dbReference>
<protein>
    <submittedName>
        <fullName evidence="9">MFS transporter</fullName>
    </submittedName>
</protein>
<keyword evidence="5 7" id="KW-1133">Transmembrane helix</keyword>
<feature type="transmembrane region" description="Helical" evidence="7">
    <location>
        <begin position="62"/>
        <end position="81"/>
    </location>
</feature>
<evidence type="ECO:0000256" key="6">
    <source>
        <dbReference type="ARBA" id="ARBA00023136"/>
    </source>
</evidence>
<feature type="domain" description="Major facilitator superfamily (MFS) profile" evidence="8">
    <location>
        <begin position="24"/>
        <end position="421"/>
    </location>
</feature>
<evidence type="ECO:0000313" key="10">
    <source>
        <dbReference type="Proteomes" id="UP001551675"/>
    </source>
</evidence>
<evidence type="ECO:0000256" key="3">
    <source>
        <dbReference type="ARBA" id="ARBA00022475"/>
    </source>
</evidence>
<feature type="transmembrane region" description="Helical" evidence="7">
    <location>
        <begin position="116"/>
        <end position="137"/>
    </location>
</feature>
<evidence type="ECO:0000256" key="2">
    <source>
        <dbReference type="ARBA" id="ARBA00022448"/>
    </source>
</evidence>
<feature type="transmembrane region" description="Helical" evidence="7">
    <location>
        <begin position="361"/>
        <end position="384"/>
    </location>
</feature>
<keyword evidence="4 7" id="KW-0812">Transmembrane</keyword>
<feature type="transmembrane region" description="Helical" evidence="7">
    <location>
        <begin position="90"/>
        <end position="110"/>
    </location>
</feature>
<evidence type="ECO:0000256" key="1">
    <source>
        <dbReference type="ARBA" id="ARBA00004651"/>
    </source>
</evidence>
<accession>A0ABV3GHJ6</accession>
<sequence length="428" mass="43516">MKSTIHDRARIATATGPASAPARRWWLAAAAMFGCGWGGNQFTPLLLMYRRAGGYSEVTVDAFLAAYVVGLVPGLLVAGAMSDRYGRRPLMLAGTALSVLASVVLTAGAAGETFIYAGRLLTGVGVGVAMAVGTSWVKELSQAPFDPMADAGAGARRASLSLTAGFGLGAGVAGVLAQWGPWPMVTPYLVHMAVALPALAGLARVPETRPRADPAGGRRSLRADLRVPSAGHRRFLWVVVPMAPWVFGAAGVAYAVTPQLVAGRVGHWGLAYATLLTVLTLGAGVAVQPLAKKLAGRSTARPVLTAMALMTAGMAVAASTAAARSPWLGSAGAVVLGAAYGIAVVSGLLEVQRIATPEDLAGLTGVYYAITYTGFLVPAVLAALSAVTSYTAMLAAVALLASGCLALIAVALRVLGPGSSRERVSRTG</sequence>
<evidence type="ECO:0000256" key="7">
    <source>
        <dbReference type="SAM" id="Phobius"/>
    </source>
</evidence>
<proteinExistence type="predicted"/>
<feature type="transmembrane region" description="Helical" evidence="7">
    <location>
        <begin position="327"/>
        <end position="349"/>
    </location>
</feature>
<dbReference type="PANTHER" id="PTHR23517">
    <property type="entry name" value="RESISTANCE PROTEIN MDTM, PUTATIVE-RELATED-RELATED"/>
    <property type="match status" value="1"/>
</dbReference>
<evidence type="ECO:0000259" key="8">
    <source>
        <dbReference type="PROSITE" id="PS50850"/>
    </source>
</evidence>
<dbReference type="InterPro" id="IPR005829">
    <property type="entry name" value="Sugar_transporter_CS"/>
</dbReference>
<dbReference type="Pfam" id="PF07690">
    <property type="entry name" value="MFS_1"/>
    <property type="match status" value="1"/>
</dbReference>
<feature type="transmembrane region" description="Helical" evidence="7">
    <location>
        <begin position="303"/>
        <end position="321"/>
    </location>
</feature>
<gene>
    <name evidence="9" type="ORF">AB0I59_21100</name>
</gene>
<keyword evidence="10" id="KW-1185">Reference proteome</keyword>
<evidence type="ECO:0000256" key="4">
    <source>
        <dbReference type="ARBA" id="ARBA00022692"/>
    </source>
</evidence>
<feature type="transmembrane region" description="Helical" evidence="7">
    <location>
        <begin position="390"/>
        <end position="416"/>
    </location>
</feature>
<keyword evidence="2" id="KW-0813">Transport</keyword>
<comment type="subcellular location">
    <subcellularLocation>
        <location evidence="1">Cell membrane</location>
        <topology evidence="1">Multi-pass membrane protein</topology>
    </subcellularLocation>
</comment>
<feature type="transmembrane region" description="Helical" evidence="7">
    <location>
        <begin position="185"/>
        <end position="203"/>
    </location>
</feature>
<evidence type="ECO:0000256" key="5">
    <source>
        <dbReference type="ARBA" id="ARBA00022989"/>
    </source>
</evidence>